<name>A0A918WZN2_9ACTN</name>
<sequence length="175" mass="19279">MSLHELERTLPAIRQYRAMQRQTVNWDFISAELGTMLPTDFMSLSEEYTPLVIGDFLALQTPIPGRESSYVRGIRRLLGDLESLVGSGMAHGYVDHPNAGGLLPWGSSNEGDLFYWRTNVDSPDSWGIVVSGHNDDWNSFNGSLTDYLSGLVSGLVDPDGLSPDFPGPDPLVESY</sequence>
<protein>
    <recommendedName>
        <fullName evidence="3">SMI1/KNR4 family protein</fullName>
    </recommendedName>
</protein>
<dbReference type="EMBL" id="BMVC01000007">
    <property type="protein sequence ID" value="GHC97391.1"/>
    <property type="molecule type" value="Genomic_DNA"/>
</dbReference>
<proteinExistence type="predicted"/>
<comment type="caution">
    <text evidence="1">The sequence shown here is derived from an EMBL/GenBank/DDBJ whole genome shotgun (WGS) entry which is preliminary data.</text>
</comment>
<reference evidence="1" key="1">
    <citation type="journal article" date="2014" name="Int. J. Syst. Evol. Microbiol.">
        <title>Complete genome sequence of Corynebacterium casei LMG S-19264T (=DSM 44701T), isolated from a smear-ripened cheese.</title>
        <authorList>
            <consortium name="US DOE Joint Genome Institute (JGI-PGF)"/>
            <person name="Walter F."/>
            <person name="Albersmeier A."/>
            <person name="Kalinowski J."/>
            <person name="Ruckert C."/>
        </authorList>
    </citation>
    <scope>NUCLEOTIDE SEQUENCE</scope>
    <source>
        <strain evidence="1">JCM 4637</strain>
    </source>
</reference>
<organism evidence="1 2">
    <name type="scientific">Streptomyces finlayi</name>
    <dbReference type="NCBI Taxonomy" id="67296"/>
    <lineage>
        <taxon>Bacteria</taxon>
        <taxon>Bacillati</taxon>
        <taxon>Actinomycetota</taxon>
        <taxon>Actinomycetes</taxon>
        <taxon>Kitasatosporales</taxon>
        <taxon>Streptomycetaceae</taxon>
        <taxon>Streptomyces</taxon>
    </lineage>
</organism>
<evidence type="ECO:0008006" key="3">
    <source>
        <dbReference type="Google" id="ProtNLM"/>
    </source>
</evidence>
<dbReference type="AlphaFoldDB" id="A0A918WZN2"/>
<gene>
    <name evidence="1" type="ORF">GCM10010334_38720</name>
</gene>
<reference evidence="1" key="2">
    <citation type="submission" date="2020-09" db="EMBL/GenBank/DDBJ databases">
        <authorList>
            <person name="Sun Q."/>
            <person name="Ohkuma M."/>
        </authorList>
    </citation>
    <scope>NUCLEOTIDE SEQUENCE</scope>
    <source>
        <strain evidence="1">JCM 4637</strain>
    </source>
</reference>
<evidence type="ECO:0000313" key="2">
    <source>
        <dbReference type="Proteomes" id="UP000638353"/>
    </source>
</evidence>
<evidence type="ECO:0000313" key="1">
    <source>
        <dbReference type="EMBL" id="GHC97391.1"/>
    </source>
</evidence>
<dbReference type="RefSeq" id="WP_189824500.1">
    <property type="nucleotide sequence ID" value="NZ_BMVC01000007.1"/>
</dbReference>
<accession>A0A918WZN2</accession>
<dbReference type="Proteomes" id="UP000638353">
    <property type="component" value="Unassembled WGS sequence"/>
</dbReference>